<dbReference type="EMBL" id="JAGRQC010000003">
    <property type="protein sequence ID" value="MBR0552930.1"/>
    <property type="molecule type" value="Genomic_DNA"/>
</dbReference>
<evidence type="ECO:0000313" key="3">
    <source>
        <dbReference type="EMBL" id="MBR0552930.1"/>
    </source>
</evidence>
<keyword evidence="4" id="KW-1185">Reference proteome</keyword>
<keyword evidence="2" id="KW-0732">Signal</keyword>
<feature type="compositionally biased region" description="Basic and acidic residues" evidence="1">
    <location>
        <begin position="119"/>
        <end position="129"/>
    </location>
</feature>
<protein>
    <recommendedName>
        <fullName evidence="5">DUF4189 domain-containing protein</fullName>
    </recommendedName>
</protein>
<feature type="signal peptide" evidence="2">
    <location>
        <begin position="1"/>
        <end position="24"/>
    </location>
</feature>
<evidence type="ECO:0000256" key="1">
    <source>
        <dbReference type="SAM" id="MobiDB-lite"/>
    </source>
</evidence>
<gene>
    <name evidence="3" type="ORF">J7S20_10470</name>
</gene>
<dbReference type="RefSeq" id="WP_284054190.1">
    <property type="nucleotide sequence ID" value="NZ_JAGRQC010000003.1"/>
</dbReference>
<organism evidence="3 4">
    <name type="scientific">Stakelama marina</name>
    <dbReference type="NCBI Taxonomy" id="2826939"/>
    <lineage>
        <taxon>Bacteria</taxon>
        <taxon>Pseudomonadati</taxon>
        <taxon>Pseudomonadota</taxon>
        <taxon>Alphaproteobacteria</taxon>
        <taxon>Sphingomonadales</taxon>
        <taxon>Sphingomonadaceae</taxon>
        <taxon>Stakelama</taxon>
    </lineage>
</organism>
<comment type="caution">
    <text evidence="3">The sequence shown here is derived from an EMBL/GenBank/DDBJ whole genome shotgun (WGS) entry which is preliminary data.</text>
</comment>
<accession>A0A8T4IEE4</accession>
<evidence type="ECO:0000256" key="2">
    <source>
        <dbReference type="SAM" id="SignalP"/>
    </source>
</evidence>
<proteinExistence type="predicted"/>
<evidence type="ECO:0000313" key="4">
    <source>
        <dbReference type="Proteomes" id="UP000676996"/>
    </source>
</evidence>
<feature type="region of interest" description="Disordered" evidence="1">
    <location>
        <begin position="109"/>
        <end position="135"/>
    </location>
</feature>
<dbReference type="AlphaFoldDB" id="A0A8T4IEE4"/>
<sequence length="135" mass="14427">MARWMLPLAAIGAVLPLTPAPALAQSAVQNGVLIIYGNDKCPTDSNGNEIVVCARRPETERYRIPKELRDLKIAPENRSWAVKQEQVLDTGKTGIGSCSAVGPGGGIGCSQQTIARGSQEAKERQHDAENLPLPK</sequence>
<reference evidence="3" key="1">
    <citation type="submission" date="2021-04" db="EMBL/GenBank/DDBJ databases">
        <title>Ouciella asimina sp. nov., isolated from the surface seawater in the hydrothermal field of Okinawa Trough.</title>
        <authorList>
            <person name="Shuang W."/>
        </authorList>
    </citation>
    <scope>NUCLEOTIDE SEQUENCE</scope>
    <source>
        <strain evidence="3">LXI357</strain>
    </source>
</reference>
<dbReference type="Proteomes" id="UP000676996">
    <property type="component" value="Unassembled WGS sequence"/>
</dbReference>
<name>A0A8T4IEE4_9SPHN</name>
<feature type="chain" id="PRO_5035824075" description="DUF4189 domain-containing protein" evidence="2">
    <location>
        <begin position="25"/>
        <end position="135"/>
    </location>
</feature>
<evidence type="ECO:0008006" key="5">
    <source>
        <dbReference type="Google" id="ProtNLM"/>
    </source>
</evidence>